<dbReference type="GO" id="GO:0004345">
    <property type="term" value="F:glucose-6-phosphate dehydrogenase activity"/>
    <property type="evidence" value="ECO:0007669"/>
    <property type="project" value="InterPro"/>
</dbReference>
<comment type="caution">
    <text evidence="6">The sequence shown here is derived from an EMBL/GenBank/DDBJ whole genome shotgun (WGS) entry which is preliminary data.</text>
</comment>
<dbReference type="GO" id="GO:0009051">
    <property type="term" value="P:pentose-phosphate shunt, oxidative branch"/>
    <property type="evidence" value="ECO:0007669"/>
    <property type="project" value="TreeGrafter"/>
</dbReference>
<feature type="domain" description="Glucose-6-phosphate dehydrogenase C-terminal" evidence="5">
    <location>
        <begin position="1"/>
        <end position="172"/>
    </location>
</feature>
<evidence type="ECO:0000256" key="1">
    <source>
        <dbReference type="ARBA" id="ARBA00004921"/>
    </source>
</evidence>
<dbReference type="Pfam" id="PF02781">
    <property type="entry name" value="G6PD_C"/>
    <property type="match status" value="1"/>
</dbReference>
<dbReference type="Gene3D" id="3.30.360.10">
    <property type="entry name" value="Dihydrodipicolinate Reductase, domain 2"/>
    <property type="match status" value="1"/>
</dbReference>
<dbReference type="GO" id="GO:0050661">
    <property type="term" value="F:NADP binding"/>
    <property type="evidence" value="ECO:0007669"/>
    <property type="project" value="InterPro"/>
</dbReference>
<dbReference type="EMBL" id="SIYF01000117">
    <property type="protein sequence ID" value="TKK88682.1"/>
    <property type="molecule type" value="Genomic_DNA"/>
</dbReference>
<dbReference type="SUPFAM" id="SSF55347">
    <property type="entry name" value="Glyceraldehyde-3-phosphate dehydrogenase-like, C-terminal domain"/>
    <property type="match status" value="1"/>
</dbReference>
<dbReference type="AlphaFoldDB" id="A0A4U3MJE1"/>
<dbReference type="InterPro" id="IPR001282">
    <property type="entry name" value="G6P_DH"/>
</dbReference>
<proteinExistence type="predicted"/>
<organism evidence="6 7">
    <name type="scientific">Enterococcus faecalis</name>
    <name type="common">Streptococcus faecalis</name>
    <dbReference type="NCBI Taxonomy" id="1351"/>
    <lineage>
        <taxon>Bacteria</taxon>
        <taxon>Bacillati</taxon>
        <taxon>Bacillota</taxon>
        <taxon>Bacilli</taxon>
        <taxon>Lactobacillales</taxon>
        <taxon>Enterococcaceae</taxon>
        <taxon>Enterococcus</taxon>
    </lineage>
</organism>
<comment type="pathway">
    <text evidence="1">Carbohydrate degradation.</text>
</comment>
<dbReference type="PANTHER" id="PTHR23429:SF0">
    <property type="entry name" value="GLUCOSE-6-PHOSPHATE 1-DEHYDROGENASE"/>
    <property type="match status" value="1"/>
</dbReference>
<dbReference type="InterPro" id="IPR022675">
    <property type="entry name" value="G6P_DH_C"/>
</dbReference>
<evidence type="ECO:0000259" key="5">
    <source>
        <dbReference type="Pfam" id="PF02781"/>
    </source>
</evidence>
<evidence type="ECO:0000256" key="2">
    <source>
        <dbReference type="ARBA" id="ARBA00022857"/>
    </source>
</evidence>
<dbReference type="Proteomes" id="UP000305511">
    <property type="component" value="Unassembled WGS sequence"/>
</dbReference>
<gene>
    <name evidence="6" type="ORF">EY666_05390</name>
</gene>
<dbReference type="GO" id="GO:0005829">
    <property type="term" value="C:cytosol"/>
    <property type="evidence" value="ECO:0007669"/>
    <property type="project" value="TreeGrafter"/>
</dbReference>
<sequence length="187" mass="21624">KFLIDNFRWSGVPFYVRTGKRLTEKGTRINIVFKQVPINVFKDDTCEECDKTDLPPNVLTIYIQPTEGFSLTLNGKEIGQGFNTTPVKLDFRQSAEMTENSPEAYEKLLLDCLNGDSTNFSHWDEVAQSWRIVDIIRHAWDKTDVSFPNYAAGTMGPQAAFDLLEKDGFTWEWQPDNWYRDRGQLDQ</sequence>
<reference evidence="6 7" key="1">
    <citation type="submission" date="2019-02" db="EMBL/GenBank/DDBJ databases">
        <title>Bacteria dissemination in different level of health care in South Africa: the effectiveness of infections prevention and control.</title>
        <authorList>
            <person name="Shobo C."/>
            <person name="Amoako D.G."/>
            <person name="Allam M."/>
            <person name="Ismail A."/>
            <person name="Bester L.A."/>
            <person name="Essack S.Y."/>
        </authorList>
    </citation>
    <scope>NUCLEOTIDE SEQUENCE [LARGE SCALE GENOMIC DNA]</scope>
    <source>
        <strain evidence="6 7">2SIL2</strain>
    </source>
</reference>
<keyword evidence="3" id="KW-0560">Oxidoreductase</keyword>
<keyword evidence="2" id="KW-0521">NADP</keyword>
<name>A0A4U3MJE1_ENTFL</name>
<protein>
    <submittedName>
        <fullName evidence="6">Glucose-6-phosphate dehydrogenase</fullName>
    </submittedName>
</protein>
<keyword evidence="4" id="KW-0119">Carbohydrate metabolism</keyword>
<evidence type="ECO:0000313" key="7">
    <source>
        <dbReference type="Proteomes" id="UP000305511"/>
    </source>
</evidence>
<evidence type="ECO:0000313" key="6">
    <source>
        <dbReference type="EMBL" id="TKK88682.1"/>
    </source>
</evidence>
<feature type="non-terminal residue" evidence="6">
    <location>
        <position position="1"/>
    </location>
</feature>
<dbReference type="PANTHER" id="PTHR23429">
    <property type="entry name" value="GLUCOSE-6-PHOSPHATE 1-DEHYDROGENASE G6PD"/>
    <property type="match status" value="1"/>
</dbReference>
<evidence type="ECO:0000256" key="3">
    <source>
        <dbReference type="ARBA" id="ARBA00023002"/>
    </source>
</evidence>
<dbReference type="GO" id="GO:0006006">
    <property type="term" value="P:glucose metabolic process"/>
    <property type="evidence" value="ECO:0007669"/>
    <property type="project" value="InterPro"/>
</dbReference>
<accession>A0A4U3MJE1</accession>
<evidence type="ECO:0000256" key="4">
    <source>
        <dbReference type="ARBA" id="ARBA00023277"/>
    </source>
</evidence>